<reference evidence="1" key="2">
    <citation type="journal article" date="2017" name="J. Med. Entomol.">
        <title>Transcriptome Analysis of the Triatoma infestans (Hemiptera: Reduviidae) Integument.</title>
        <authorList>
            <person name="Calderon-Fernandez G.M."/>
            <person name="Moriconi D.E."/>
            <person name="Dulbecco A.B."/>
            <person name="Juarez M.P."/>
        </authorList>
    </citation>
    <scope>NUCLEOTIDE SEQUENCE</scope>
    <source>
        <strain evidence="1">Int1</strain>
        <tissue evidence="1">Integument</tissue>
    </source>
</reference>
<evidence type="ECO:0000313" key="1">
    <source>
        <dbReference type="EMBL" id="JAR95986.1"/>
    </source>
</evidence>
<protein>
    <submittedName>
        <fullName evidence="1">Transmembrane protein 184b isoform x1</fullName>
    </submittedName>
</protein>
<sequence length="8" mass="931">MARMRAPV</sequence>
<organism evidence="1">
    <name type="scientific">Triatoma infestans</name>
    <name type="common">Assassin bug</name>
    <dbReference type="NCBI Taxonomy" id="30076"/>
    <lineage>
        <taxon>Eukaryota</taxon>
        <taxon>Metazoa</taxon>
        <taxon>Ecdysozoa</taxon>
        <taxon>Arthropoda</taxon>
        <taxon>Hexapoda</taxon>
        <taxon>Insecta</taxon>
        <taxon>Pterygota</taxon>
        <taxon>Neoptera</taxon>
        <taxon>Paraneoptera</taxon>
        <taxon>Hemiptera</taxon>
        <taxon>Heteroptera</taxon>
        <taxon>Panheteroptera</taxon>
        <taxon>Cimicomorpha</taxon>
        <taxon>Reduviidae</taxon>
        <taxon>Triatominae</taxon>
        <taxon>Triatoma</taxon>
    </lineage>
</organism>
<keyword evidence="1" id="KW-0472">Membrane</keyword>
<accession>A0A170UNB4</accession>
<reference evidence="1" key="1">
    <citation type="submission" date="2016-04" db="EMBL/GenBank/DDBJ databases">
        <authorList>
            <person name="Calderon-Fernandez G.M.Sr."/>
        </authorList>
    </citation>
    <scope>NUCLEOTIDE SEQUENCE</scope>
    <source>
        <strain evidence="1">Int1</strain>
        <tissue evidence="1">Integument</tissue>
    </source>
</reference>
<proteinExistence type="predicted"/>
<dbReference type="EMBL" id="GEMB01007393">
    <property type="protein sequence ID" value="JAR95986.1"/>
    <property type="molecule type" value="Transcribed_RNA"/>
</dbReference>
<keyword evidence="1" id="KW-0812">Transmembrane</keyword>
<name>A0A170UNB4_TRIIF</name>